<dbReference type="AlphaFoldDB" id="I5D6W1"/>
<reference evidence="2 3" key="1">
    <citation type="journal article" date="2012" name="Appl. Environ. Microbiol.">
        <title>Emergence of Atypical Mycoplasma agalactiae Strains Harboring a New Prophage and Associated with an Alpine Wild Ungulate Mortality Episode.</title>
        <authorList>
            <person name="Tardy F."/>
            <person name="Baranowski E."/>
            <person name="Nouvel L.X."/>
            <person name="Mick V."/>
            <person name="Manso-Silvan L."/>
            <person name="Thiaucourt F."/>
            <person name="Thebault P."/>
            <person name="Breton M."/>
            <person name="Sirand-Pugnet P."/>
            <person name="Blanchard A."/>
            <person name="Garnier A."/>
            <person name="Gibert P."/>
            <person name="Game Y."/>
            <person name="Poumarat F."/>
            <person name="Citti C."/>
        </authorList>
    </citation>
    <scope>NUCLEOTIDE SEQUENCE [LARGE SCALE GENOMIC DNA]</scope>
    <source>
        <strain evidence="2 3">14628</strain>
    </source>
</reference>
<dbReference type="Proteomes" id="UP000003181">
    <property type="component" value="Unassembled WGS sequence"/>
</dbReference>
<dbReference type="EMBL" id="AJPR01000003">
    <property type="protein sequence ID" value="EIN15420.1"/>
    <property type="molecule type" value="Genomic_DNA"/>
</dbReference>
<dbReference type="RefSeq" id="WP_004023885.1">
    <property type="nucleotide sequence ID" value="NZ_AJPR01000003.1"/>
</dbReference>
<evidence type="ECO:0000313" key="2">
    <source>
        <dbReference type="EMBL" id="EIN15420.1"/>
    </source>
</evidence>
<evidence type="ECO:0000256" key="1">
    <source>
        <dbReference type="SAM" id="SignalP"/>
    </source>
</evidence>
<gene>
    <name evidence="2" type="ORF">MAGb_1130</name>
</gene>
<dbReference type="STRING" id="1110504.MAGb_1130"/>
<name>I5D6W1_MYCAA</name>
<sequence>MSKKILSLLPIFTLPAIAVSCNIRNDRSRFEYIKSINEPNYIKSVITNSNKPVETDHESLLSAPLIRWKTSGKAKFDNLNKKFFSVTNKYLEFELAQKINITLFDGKVIEYSKDSVKPYSKLSDTGIVNVTTDEEGNINNPLFIKHLKNAKKVDFILKDGIHFVDKNGNKTGTLVKNEHFWNSYNYKNNFGELQNITNEYEIEQLKSESPLTFVNSNSNKSKMDHFVTKVLANNMIFMPLFSTKATDNNALFASPYILNSFGIDKAVYIKNNFYAKQSFVNDDKTLKKVILKFNPVPIDEPTFRLQTYNAYRQNLISEASYNLFNDAQKEDIENNPKIYGLSFAFTKKSNENVNKYFYNQNLNKDFEANDAFAKLVFNTYKKDLNRNSFINLYSPRSLTFLNIINNLMNQYTATMLLGNSAYWNSFMPQSLYFDTEANSGDYLFNLINDINRIRFNYHNGSEFKTKTIEFSDFLNNNLDLKNDSYDGNKILDVNKQLKTNNWNLFKDLMKKLLDKFYDENNALKSQKIEWVIPVFNQKSLRIDNYYQKLILFIKALDDRLNPSYEYVGLEESNYIYSYNSYSLVNNSYAENLLALLELENASILTNIAVLQHYYDKRTDKPPFYDEILKIKKILNELISEDWINSILSSNKALNLKSLLNTYSKDIKTFKSEFINKINSQFNKTEQFALLRSVDDLLIVRQNETNYLFINDYEKIIVQYFYTKPLNDAGFTYYQDIIVFN</sequence>
<dbReference type="PROSITE" id="PS51257">
    <property type="entry name" value="PROKAR_LIPOPROTEIN"/>
    <property type="match status" value="1"/>
</dbReference>
<proteinExistence type="predicted"/>
<keyword evidence="1" id="KW-0732">Signal</keyword>
<dbReference type="PATRIC" id="fig|1110504.5.peg.114"/>
<protein>
    <recommendedName>
        <fullName evidence="4">Lipoprotein</fullName>
    </recommendedName>
</protein>
<evidence type="ECO:0008006" key="4">
    <source>
        <dbReference type="Google" id="ProtNLM"/>
    </source>
</evidence>
<dbReference type="OrthoDB" id="395736at2"/>
<feature type="signal peptide" evidence="1">
    <location>
        <begin position="1"/>
        <end position="18"/>
    </location>
</feature>
<accession>I5D6W1</accession>
<organism evidence="2 3">
    <name type="scientific">Mycoplasmopsis agalactiae 14628</name>
    <dbReference type="NCBI Taxonomy" id="1110504"/>
    <lineage>
        <taxon>Bacteria</taxon>
        <taxon>Bacillati</taxon>
        <taxon>Mycoplasmatota</taxon>
        <taxon>Mycoplasmoidales</taxon>
        <taxon>Metamycoplasmataceae</taxon>
        <taxon>Mycoplasmopsis</taxon>
    </lineage>
</organism>
<dbReference type="NCBIfam" id="NF045850">
    <property type="entry name" value="ABC_Mplas_LP"/>
    <property type="match status" value="1"/>
</dbReference>
<comment type="caution">
    <text evidence="2">The sequence shown here is derived from an EMBL/GenBank/DDBJ whole genome shotgun (WGS) entry which is preliminary data.</text>
</comment>
<feature type="chain" id="PRO_5003701749" description="Lipoprotein" evidence="1">
    <location>
        <begin position="19"/>
        <end position="740"/>
    </location>
</feature>
<evidence type="ECO:0000313" key="3">
    <source>
        <dbReference type="Proteomes" id="UP000003181"/>
    </source>
</evidence>